<dbReference type="AlphaFoldDB" id="A0A4P2Q6T2"/>
<dbReference type="PANTHER" id="PTHR37809">
    <property type="entry name" value="RIBOSOMAL PROTEIN S12 METHYLTHIOTRANSFERASE ACCESSORY FACTOR YCAO"/>
    <property type="match status" value="1"/>
</dbReference>
<protein>
    <recommendedName>
        <fullName evidence="1">YcaO domain-containing protein</fullName>
    </recommendedName>
</protein>
<name>A0A4P2Q6T2_SORCE</name>
<dbReference type="EMBL" id="CP012670">
    <property type="protein sequence ID" value="AUX24951.1"/>
    <property type="molecule type" value="Genomic_DNA"/>
</dbReference>
<dbReference type="Gene3D" id="3.30.1330.230">
    <property type="match status" value="1"/>
</dbReference>
<gene>
    <name evidence="2" type="ORF">SOCEGT47_054920</name>
</gene>
<reference evidence="2 3" key="1">
    <citation type="submission" date="2015-09" db="EMBL/GenBank/DDBJ databases">
        <title>Sorangium comparison.</title>
        <authorList>
            <person name="Zaburannyi N."/>
            <person name="Bunk B."/>
            <person name="Overmann J."/>
            <person name="Mueller R."/>
        </authorList>
    </citation>
    <scope>NUCLEOTIDE SEQUENCE [LARGE SCALE GENOMIC DNA]</scope>
    <source>
        <strain evidence="2 3">So ceGT47</strain>
    </source>
</reference>
<accession>A0A4P2Q6T2</accession>
<dbReference type="PROSITE" id="PS51664">
    <property type="entry name" value="YCAO"/>
    <property type="match status" value="1"/>
</dbReference>
<dbReference type="Pfam" id="PF02624">
    <property type="entry name" value="YcaO"/>
    <property type="match status" value="1"/>
</dbReference>
<evidence type="ECO:0000313" key="3">
    <source>
        <dbReference type="Proteomes" id="UP000295781"/>
    </source>
</evidence>
<dbReference type="PANTHER" id="PTHR37809:SF1">
    <property type="entry name" value="RIBOSOMAL PROTEIN S12 METHYLTHIOTRANSFERASE ACCESSORY FACTOR YCAO"/>
    <property type="match status" value="1"/>
</dbReference>
<proteinExistence type="predicted"/>
<feature type="domain" description="YcaO" evidence="1">
    <location>
        <begin position="1"/>
        <end position="341"/>
    </location>
</feature>
<dbReference type="Proteomes" id="UP000295781">
    <property type="component" value="Chromosome"/>
</dbReference>
<organism evidence="2 3">
    <name type="scientific">Sorangium cellulosum</name>
    <name type="common">Polyangium cellulosum</name>
    <dbReference type="NCBI Taxonomy" id="56"/>
    <lineage>
        <taxon>Bacteria</taxon>
        <taxon>Pseudomonadati</taxon>
        <taxon>Myxococcota</taxon>
        <taxon>Polyangia</taxon>
        <taxon>Polyangiales</taxon>
        <taxon>Polyangiaceae</taxon>
        <taxon>Sorangium</taxon>
    </lineage>
</organism>
<sequence length="341" mass="36725">MSTQPPRKEELLRAPLAGMTGDFIAPERLCLYDEAQYGSPGFPYAPLDPATPIAWALGRWLDTGAPVHVPALPACPDHRAGPEARFCQVTSSGLAAGEALDGASMAAALELIARDAFMISWLARRPGRRLLPDDTLDPEVYEIARQLAEQGARIELYLLEAGIAIPTILCVGYGDGERWPGAVVSLAAHLSPHEAIERAILAQGQAGPRVLRRMTGNERAIPERPERVRTRADHAAYYVPPSRATAFAFLGEGGALTAAEIEEPEEVSLSELTRRVTAAGLRIAIVEVTSPDLATPPSRVVRALGPDFQQIHFGHRVARLGNPRLRAMAPHGINPDPHPMA</sequence>
<dbReference type="Gene3D" id="3.30.160.660">
    <property type="match status" value="1"/>
</dbReference>
<evidence type="ECO:0000313" key="2">
    <source>
        <dbReference type="EMBL" id="AUX24951.1"/>
    </source>
</evidence>
<evidence type="ECO:0000259" key="1">
    <source>
        <dbReference type="PROSITE" id="PS51664"/>
    </source>
</evidence>
<dbReference type="RefSeq" id="WP_242515275.1">
    <property type="nucleotide sequence ID" value="NZ_CP012670.1"/>
</dbReference>
<dbReference type="Gene3D" id="3.30.40.250">
    <property type="match status" value="1"/>
</dbReference>
<dbReference type="InterPro" id="IPR003776">
    <property type="entry name" value="YcaO-like_dom"/>
</dbReference>